<dbReference type="AlphaFoldDB" id="A0A329TQT5"/>
<dbReference type="EMBL" id="PRKZ01000001">
    <property type="protein sequence ID" value="RAW52121.1"/>
    <property type="molecule type" value="Genomic_DNA"/>
</dbReference>
<dbReference type="RefSeq" id="WP_112114715.1">
    <property type="nucleotide sequence ID" value="NZ_PRKZ01000001.1"/>
</dbReference>
<evidence type="ECO:0000313" key="1">
    <source>
        <dbReference type="EMBL" id="RAW52121.1"/>
    </source>
</evidence>
<protein>
    <submittedName>
        <fullName evidence="1">Uncharacterized protein</fullName>
    </submittedName>
</protein>
<accession>A0A329TQT5</accession>
<dbReference type="Proteomes" id="UP000251634">
    <property type="component" value="Unassembled WGS sequence"/>
</dbReference>
<reference evidence="1 2" key="1">
    <citation type="submission" date="2018-02" db="EMBL/GenBank/DDBJ databases">
        <title>Complete genome sequencing of Faecalibacterium prausnitzii strains isolated from the human gut.</title>
        <authorList>
            <person name="Fitzgerald B.C."/>
            <person name="Shkoporov A.N."/>
            <person name="Ross P.R."/>
            <person name="Hill C."/>
        </authorList>
    </citation>
    <scope>NUCLEOTIDE SEQUENCE [LARGE SCALE GENOMIC DNA]</scope>
    <source>
        <strain evidence="1 2">APC942/8-14-2</strain>
    </source>
</reference>
<sequence>MMELTYQNQMLLPASYTVLSEEEMTYIEGGAITASDATAAVLNFAINFAVNTIKTLGQGAFNAAWNGMKEMHDDGLSITGSVKHYWGRQTPAGKAGTVVVGSFAAFYVYAQTMQIINTAVAIYQDIKAIYEQTKADKAAKEAAAAAIPNNTLAVA</sequence>
<evidence type="ECO:0000313" key="2">
    <source>
        <dbReference type="Proteomes" id="UP000251634"/>
    </source>
</evidence>
<name>A0A329TQT5_9FIRM</name>
<comment type="caution">
    <text evidence="1">The sequence shown here is derived from an EMBL/GenBank/DDBJ whole genome shotgun (WGS) entry which is preliminary data.</text>
</comment>
<gene>
    <name evidence="1" type="ORF">C4N25_01520</name>
</gene>
<proteinExistence type="predicted"/>
<organism evidence="1 2">
    <name type="scientific">Faecalibacterium prausnitzii</name>
    <dbReference type="NCBI Taxonomy" id="853"/>
    <lineage>
        <taxon>Bacteria</taxon>
        <taxon>Bacillati</taxon>
        <taxon>Bacillota</taxon>
        <taxon>Clostridia</taxon>
        <taxon>Eubacteriales</taxon>
        <taxon>Oscillospiraceae</taxon>
        <taxon>Faecalibacterium</taxon>
    </lineage>
</organism>